<evidence type="ECO:0000256" key="6">
    <source>
        <dbReference type="ARBA" id="ARBA00039449"/>
    </source>
</evidence>
<dbReference type="PANTHER" id="PTHR12753">
    <property type="entry name" value="AD-003 - RELATED"/>
    <property type="match status" value="1"/>
</dbReference>
<evidence type="ECO:0000256" key="4">
    <source>
        <dbReference type="ARBA" id="ARBA00022691"/>
    </source>
</evidence>
<dbReference type="InterPro" id="IPR008576">
    <property type="entry name" value="MeTrfase_NTM1"/>
</dbReference>
<feature type="binding site" evidence="11">
    <location>
        <position position="82"/>
    </location>
    <ligand>
        <name>S-adenosyl-L-methionine</name>
        <dbReference type="ChEBI" id="CHEBI:59789"/>
    </ligand>
</feature>
<dbReference type="RefSeq" id="XP_022475658.1">
    <property type="nucleotide sequence ID" value="XM_022617772.1"/>
</dbReference>
<feature type="binding site" evidence="11">
    <location>
        <position position="144"/>
    </location>
    <ligand>
        <name>S-adenosyl-L-methionine</name>
        <dbReference type="ChEBI" id="CHEBI:59789"/>
    </ligand>
</feature>
<keyword evidence="3" id="KW-0808">Transferase</keyword>
<evidence type="ECO:0000313" key="13">
    <source>
        <dbReference type="Proteomes" id="UP000176998"/>
    </source>
</evidence>
<dbReference type="GeneID" id="34559282"/>
<feature type="binding site" evidence="11">
    <location>
        <position position="87"/>
    </location>
    <ligand>
        <name>S-adenosyl-L-methionine</name>
        <dbReference type="ChEBI" id="CHEBI:59789"/>
    </ligand>
</feature>
<dbReference type="Pfam" id="PF05891">
    <property type="entry name" value="Methyltransf_PK"/>
    <property type="match status" value="1"/>
</dbReference>
<comment type="similarity">
    <text evidence="1">Belongs to the methyltransferase superfamily. NTM1 family.</text>
</comment>
<evidence type="ECO:0000313" key="12">
    <source>
        <dbReference type="EMBL" id="OHE98509.1"/>
    </source>
</evidence>
<keyword evidence="2" id="KW-0489">Methyltransferase</keyword>
<comment type="catalytic activity">
    <reaction evidence="9">
        <text>N-terminal L-prolyl-L-prolyl-L-lysyl-[protein] + 2 S-adenosyl-L-methionine = N-terminal N,N-dimethyl-L-prolyl-L-prolyl-L-lysyl-[protein] + 2 S-adenosyl-L-homocysteine + 2 H(+)</text>
        <dbReference type="Rhea" id="RHEA:54736"/>
        <dbReference type="Rhea" id="RHEA-COMP:13787"/>
        <dbReference type="Rhea" id="RHEA-COMP:13974"/>
        <dbReference type="ChEBI" id="CHEBI:15378"/>
        <dbReference type="ChEBI" id="CHEBI:57856"/>
        <dbReference type="ChEBI" id="CHEBI:59789"/>
        <dbReference type="ChEBI" id="CHEBI:138059"/>
        <dbReference type="ChEBI" id="CHEBI:138318"/>
        <dbReference type="EC" id="2.1.1.244"/>
    </reaction>
</comment>
<evidence type="ECO:0000256" key="7">
    <source>
        <dbReference type="ARBA" id="ARBA00043129"/>
    </source>
</evidence>
<evidence type="ECO:0000256" key="9">
    <source>
        <dbReference type="ARBA" id="ARBA00047885"/>
    </source>
</evidence>
<evidence type="ECO:0000256" key="3">
    <source>
        <dbReference type="ARBA" id="ARBA00022679"/>
    </source>
</evidence>
<evidence type="ECO:0000256" key="5">
    <source>
        <dbReference type="ARBA" id="ARBA00039112"/>
    </source>
</evidence>
<evidence type="ECO:0000256" key="11">
    <source>
        <dbReference type="PIRSR" id="PIRSR016958-1"/>
    </source>
</evidence>
<comment type="catalytic activity">
    <reaction evidence="8">
        <text>N-terminal L-seryl-L-prolyl-L-lysyl-[protein] + 3 S-adenosyl-L-methionine = N-terminal N,N,N-trimethyl-L-seryl-L-prolyl-L-lysyl-[protein] + 3 S-adenosyl-L-homocysteine + 3 H(+)</text>
        <dbReference type="Rhea" id="RHEA:54724"/>
        <dbReference type="Rhea" id="RHEA-COMP:13789"/>
        <dbReference type="Rhea" id="RHEA-COMP:13973"/>
        <dbReference type="ChEBI" id="CHEBI:15378"/>
        <dbReference type="ChEBI" id="CHEBI:57856"/>
        <dbReference type="ChEBI" id="CHEBI:59789"/>
        <dbReference type="ChEBI" id="CHEBI:138061"/>
        <dbReference type="ChEBI" id="CHEBI:138317"/>
        <dbReference type="EC" id="2.1.1.244"/>
    </reaction>
</comment>
<comment type="caution">
    <text evidence="12">The sequence shown here is derived from an EMBL/GenBank/DDBJ whole genome shotgun (WGS) entry which is preliminary data.</text>
</comment>
<evidence type="ECO:0000256" key="10">
    <source>
        <dbReference type="ARBA" id="ARBA00048167"/>
    </source>
</evidence>
<dbReference type="PANTHER" id="PTHR12753:SF0">
    <property type="entry name" value="ALPHA N-TERMINAL PROTEIN METHYLTRANSFERASE 1"/>
    <property type="match status" value="1"/>
</dbReference>
<dbReference type="GO" id="GO:0032259">
    <property type="term" value="P:methylation"/>
    <property type="evidence" value="ECO:0007669"/>
    <property type="project" value="UniProtKB-KW"/>
</dbReference>
<dbReference type="OrthoDB" id="1298661at2759"/>
<protein>
    <recommendedName>
        <fullName evidence="6">Alpha N-terminal protein methyltransferase 1</fullName>
        <ecNumber evidence="5">2.1.1.244</ecNumber>
    </recommendedName>
    <alternativeName>
        <fullName evidence="7">X-Pro-Lys N-terminal protein methyltransferase 1</fullName>
    </alternativeName>
</protein>
<organism evidence="12 13">
    <name type="scientific">Colletotrichum orchidophilum</name>
    <dbReference type="NCBI Taxonomy" id="1209926"/>
    <lineage>
        <taxon>Eukaryota</taxon>
        <taxon>Fungi</taxon>
        <taxon>Dikarya</taxon>
        <taxon>Ascomycota</taxon>
        <taxon>Pezizomycotina</taxon>
        <taxon>Sordariomycetes</taxon>
        <taxon>Hypocreomycetidae</taxon>
        <taxon>Glomerellales</taxon>
        <taxon>Glomerellaceae</taxon>
        <taxon>Colletotrichum</taxon>
    </lineage>
</organism>
<dbReference type="SUPFAM" id="SSF53335">
    <property type="entry name" value="S-adenosyl-L-methionine-dependent methyltransferases"/>
    <property type="match status" value="1"/>
</dbReference>
<reference evidence="12 13" key="1">
    <citation type="submission" date="2016-09" db="EMBL/GenBank/DDBJ databases">
        <authorList>
            <person name="Capua I."/>
            <person name="De Benedictis P."/>
            <person name="Joannis T."/>
            <person name="Lombin L.H."/>
            <person name="Cattoli G."/>
        </authorList>
    </citation>
    <scope>NUCLEOTIDE SEQUENCE [LARGE SCALE GENOMIC DNA]</scope>
    <source>
        <strain evidence="12 13">IMI 309357</strain>
    </source>
</reference>
<keyword evidence="13" id="KW-1185">Reference proteome</keyword>
<gene>
    <name evidence="12" type="ORF">CORC01_06130</name>
</gene>
<sequence length="241" mass="26654">MSDAKSHCRSDPPDVYIMQSESLKHWESISADVSGMLGGVPVVDGFCSFNKIDLQGSRAFLAKLGIGLKNGRSRVKLALEGGAGIGRITTGLLLDIAEQVDVVEPIARFTASLQETSGIRSIYNIGLDRWHPEPGVRYDLIWTQWCLGHLTDEQLVQYLQRCVTALTPGCGLIIIKENLSTSGTDAFDHVDSSVTREDSKFQALFKQANLRIVRTEMQKGLPKVPQRKLLPIKMYALKPQE</sequence>
<dbReference type="EMBL" id="MJBS01000045">
    <property type="protein sequence ID" value="OHE98509.1"/>
    <property type="molecule type" value="Genomic_DNA"/>
</dbReference>
<keyword evidence="4 11" id="KW-0949">S-adenosyl-L-methionine</keyword>
<dbReference type="Gene3D" id="3.40.50.150">
    <property type="entry name" value="Vaccinia Virus protein VP39"/>
    <property type="match status" value="1"/>
</dbReference>
<accession>A0A1G4BAR1</accession>
<dbReference type="Proteomes" id="UP000176998">
    <property type="component" value="Unassembled WGS sequence"/>
</dbReference>
<dbReference type="GO" id="GO:0071885">
    <property type="term" value="F:N-terminal protein N-methyltransferase activity"/>
    <property type="evidence" value="ECO:0007669"/>
    <property type="project" value="UniProtKB-EC"/>
</dbReference>
<dbReference type="GO" id="GO:0005737">
    <property type="term" value="C:cytoplasm"/>
    <property type="evidence" value="ECO:0007669"/>
    <property type="project" value="TreeGrafter"/>
</dbReference>
<evidence type="ECO:0000256" key="1">
    <source>
        <dbReference type="ARBA" id="ARBA00009059"/>
    </source>
</evidence>
<dbReference type="EC" id="2.1.1.244" evidence="5"/>
<proteinExistence type="inferred from homology"/>
<dbReference type="PIRSF" id="PIRSF016958">
    <property type="entry name" value="DUF858_MeTrfase_lik"/>
    <property type="match status" value="1"/>
</dbReference>
<dbReference type="AlphaFoldDB" id="A0A1G4BAR1"/>
<comment type="catalytic activity">
    <reaction evidence="10">
        <text>N-terminal L-alanyl-L-prolyl-L-lysyl-[protein] + 3 S-adenosyl-L-methionine = N-terminal N,N,N-trimethyl-L-alanyl-L-prolyl-L-lysyl-[protein] + 3 S-adenosyl-L-homocysteine + 3 H(+)</text>
        <dbReference type="Rhea" id="RHEA:54712"/>
        <dbReference type="Rhea" id="RHEA-COMP:13785"/>
        <dbReference type="Rhea" id="RHEA-COMP:13971"/>
        <dbReference type="ChEBI" id="CHEBI:15378"/>
        <dbReference type="ChEBI" id="CHEBI:57856"/>
        <dbReference type="ChEBI" id="CHEBI:59789"/>
        <dbReference type="ChEBI" id="CHEBI:138057"/>
        <dbReference type="ChEBI" id="CHEBI:138315"/>
        <dbReference type="EC" id="2.1.1.244"/>
    </reaction>
</comment>
<dbReference type="InterPro" id="IPR029063">
    <property type="entry name" value="SAM-dependent_MTases_sf"/>
</dbReference>
<dbReference type="STRING" id="1209926.A0A1G4BAR1"/>
<evidence type="ECO:0000256" key="2">
    <source>
        <dbReference type="ARBA" id="ARBA00022603"/>
    </source>
</evidence>
<name>A0A1G4BAR1_9PEZI</name>
<evidence type="ECO:0000256" key="8">
    <source>
        <dbReference type="ARBA" id="ARBA00047306"/>
    </source>
</evidence>